<organism evidence="1 2">
    <name type="scientific">Pseudonocardia charpentierae</name>
    <dbReference type="NCBI Taxonomy" id="3075545"/>
    <lineage>
        <taxon>Bacteria</taxon>
        <taxon>Bacillati</taxon>
        <taxon>Actinomycetota</taxon>
        <taxon>Actinomycetes</taxon>
        <taxon>Pseudonocardiales</taxon>
        <taxon>Pseudonocardiaceae</taxon>
        <taxon>Pseudonocardia</taxon>
    </lineage>
</organism>
<accession>A0ABU2ND66</accession>
<protein>
    <submittedName>
        <fullName evidence="1">Fructosamine kinase family protein</fullName>
    </submittedName>
</protein>
<dbReference type="Pfam" id="PF03881">
    <property type="entry name" value="Fructosamin_kin"/>
    <property type="match status" value="1"/>
</dbReference>
<dbReference type="InterPro" id="IPR011009">
    <property type="entry name" value="Kinase-like_dom_sf"/>
</dbReference>
<dbReference type="Gene3D" id="3.90.1200.10">
    <property type="match status" value="1"/>
</dbReference>
<dbReference type="PANTHER" id="PTHR12149:SF8">
    <property type="entry name" value="PROTEIN-RIBULOSAMINE 3-KINASE"/>
    <property type="match status" value="1"/>
</dbReference>
<evidence type="ECO:0000313" key="1">
    <source>
        <dbReference type="EMBL" id="MDT0351691.1"/>
    </source>
</evidence>
<gene>
    <name evidence="1" type="ORF">RM445_19390</name>
</gene>
<dbReference type="EMBL" id="JAVREJ010000014">
    <property type="protein sequence ID" value="MDT0351691.1"/>
    <property type="molecule type" value="Genomic_DNA"/>
</dbReference>
<keyword evidence="1" id="KW-0418">Kinase</keyword>
<keyword evidence="1" id="KW-0808">Transferase</keyword>
<dbReference type="InterPro" id="IPR016477">
    <property type="entry name" value="Fructo-/Ketosamine-3-kinase"/>
</dbReference>
<proteinExistence type="predicted"/>
<sequence length="263" mass="29017">MEIPGWPAQLPPLVRAEPLPGGLVCTVLGGTLADGRQVVVKRCPYPAEVEADGLAALAAAGAPVPQVLAATDDLLMLERVDGTPDWAGLGRTVARLHRVTGPRFGWHRDNSGGRITQHNGWHDDWPNFFVENRVRVHLADPAVPDALRRRLERACAGPLPALLPARPPASLTHGDLWTGNVVGGRWLVDPAVAYVDRELELAFMDRADLPAEFHDAYREEWPPDPGYPQRRPALQLHKLLVNVRHFGERYVRPIEAVLDGYGW</sequence>
<dbReference type="GO" id="GO:0016301">
    <property type="term" value="F:kinase activity"/>
    <property type="evidence" value="ECO:0007669"/>
    <property type="project" value="UniProtKB-KW"/>
</dbReference>
<dbReference type="PANTHER" id="PTHR12149">
    <property type="entry name" value="FRUCTOSAMINE 3 KINASE-RELATED PROTEIN"/>
    <property type="match status" value="1"/>
</dbReference>
<keyword evidence="2" id="KW-1185">Reference proteome</keyword>
<reference evidence="2" key="1">
    <citation type="submission" date="2023-07" db="EMBL/GenBank/DDBJ databases">
        <title>30 novel species of actinomycetes from the DSMZ collection.</title>
        <authorList>
            <person name="Nouioui I."/>
        </authorList>
    </citation>
    <scope>NUCLEOTIDE SEQUENCE [LARGE SCALE GENOMIC DNA]</scope>
    <source>
        <strain evidence="2">DSM 45834</strain>
    </source>
</reference>
<dbReference type="RefSeq" id="WP_311558112.1">
    <property type="nucleotide sequence ID" value="NZ_JAVREJ010000014.1"/>
</dbReference>
<dbReference type="SUPFAM" id="SSF56112">
    <property type="entry name" value="Protein kinase-like (PK-like)"/>
    <property type="match status" value="1"/>
</dbReference>
<dbReference type="Gene3D" id="3.30.200.20">
    <property type="entry name" value="Phosphorylase Kinase, domain 1"/>
    <property type="match status" value="1"/>
</dbReference>
<comment type="caution">
    <text evidence="1">The sequence shown here is derived from an EMBL/GenBank/DDBJ whole genome shotgun (WGS) entry which is preliminary data.</text>
</comment>
<evidence type="ECO:0000313" key="2">
    <source>
        <dbReference type="Proteomes" id="UP001183202"/>
    </source>
</evidence>
<name>A0ABU2ND66_9PSEU</name>
<dbReference type="Proteomes" id="UP001183202">
    <property type="component" value="Unassembled WGS sequence"/>
</dbReference>